<feature type="compositionally biased region" description="Basic and acidic residues" evidence="1">
    <location>
        <begin position="113"/>
        <end position="125"/>
    </location>
</feature>
<dbReference type="Proteomes" id="UP000192656">
    <property type="component" value="Unassembled WGS sequence"/>
</dbReference>
<accession>A0A1W2A794</accession>
<evidence type="ECO:0000313" key="4">
    <source>
        <dbReference type="Proteomes" id="UP000192656"/>
    </source>
</evidence>
<name>A0A1W2A794_9HYPH</name>
<dbReference type="InterPro" id="IPR036866">
    <property type="entry name" value="RibonucZ/Hydroxyglut_hydro"/>
</dbReference>
<organism evidence="3 4">
    <name type="scientific">Fulvimarina manganoxydans</name>
    <dbReference type="NCBI Taxonomy" id="937218"/>
    <lineage>
        <taxon>Bacteria</taxon>
        <taxon>Pseudomonadati</taxon>
        <taxon>Pseudomonadota</taxon>
        <taxon>Alphaproteobacteria</taxon>
        <taxon>Hyphomicrobiales</taxon>
        <taxon>Aurantimonadaceae</taxon>
        <taxon>Fulvimarina</taxon>
    </lineage>
</organism>
<dbReference type="InterPro" id="IPR041516">
    <property type="entry name" value="LACTB2_WH"/>
</dbReference>
<gene>
    <name evidence="3" type="ORF">SAMN06297251_1045</name>
</gene>
<dbReference type="SUPFAM" id="SSF56281">
    <property type="entry name" value="Metallo-hydrolase/oxidoreductase"/>
    <property type="match status" value="1"/>
</dbReference>
<dbReference type="Pfam" id="PF00753">
    <property type="entry name" value="Lactamase_B"/>
    <property type="match status" value="1"/>
</dbReference>
<evidence type="ECO:0000256" key="1">
    <source>
        <dbReference type="SAM" id="MobiDB-lite"/>
    </source>
</evidence>
<dbReference type="EMBL" id="FWXR01000004">
    <property type="protein sequence ID" value="SMC56540.1"/>
    <property type="molecule type" value="Genomic_DNA"/>
</dbReference>
<dbReference type="RefSeq" id="WP_084409152.1">
    <property type="nucleotide sequence ID" value="NZ_FWXR01000004.1"/>
</dbReference>
<proteinExistence type="predicted"/>
<dbReference type="STRING" id="937218.SAMN06297251_1045"/>
<evidence type="ECO:0000313" key="3">
    <source>
        <dbReference type="EMBL" id="SMC56540.1"/>
    </source>
</evidence>
<dbReference type="AlphaFoldDB" id="A0A1W2A794"/>
<dbReference type="InterPro" id="IPR036388">
    <property type="entry name" value="WH-like_DNA-bd_sf"/>
</dbReference>
<dbReference type="Gene3D" id="3.60.15.10">
    <property type="entry name" value="Ribonuclease Z/Hydroxyacylglutathione hydrolase-like"/>
    <property type="match status" value="1"/>
</dbReference>
<feature type="region of interest" description="Disordered" evidence="1">
    <location>
        <begin position="113"/>
        <end position="147"/>
    </location>
</feature>
<keyword evidence="4" id="KW-1185">Reference proteome</keyword>
<dbReference type="OrthoDB" id="9788263at2"/>
<dbReference type="PANTHER" id="PTHR23131:SF0">
    <property type="entry name" value="ENDORIBONUCLEASE LACTB2"/>
    <property type="match status" value="1"/>
</dbReference>
<dbReference type="CDD" id="cd16278">
    <property type="entry name" value="metallo-hydrolase-like_MBL-fold"/>
    <property type="match status" value="1"/>
</dbReference>
<dbReference type="InterPro" id="IPR001279">
    <property type="entry name" value="Metallo-B-lactamas"/>
</dbReference>
<evidence type="ECO:0000259" key="2">
    <source>
        <dbReference type="SMART" id="SM00849"/>
    </source>
</evidence>
<dbReference type="PANTHER" id="PTHR23131">
    <property type="entry name" value="ENDORIBONUCLEASE LACTB2"/>
    <property type="match status" value="1"/>
</dbReference>
<dbReference type="SMART" id="SM00849">
    <property type="entry name" value="Lactamase_B"/>
    <property type="match status" value="1"/>
</dbReference>
<sequence>MPPEAIGKTDVSEIEGVLRVTAPNAGPMTHRGTNSYIIGTSRECVIVDPGPADHAHLAALKTHVGERRVEAILLTHWHPDHSALAAQAASMFDAPIFAGTGEGAAAAQALIRRGDRPAKDGKDVGRSTPASSESSTRPGDFLTTDEPRVLASDIADRPAYDVARRLSGGETLFLAGRGIEVVATPGHTADHLSFALGDSGLLLTGDHVMGWSTTVVIPPDGSMAAYRASLDRLLSRDDRMFLPGHGDAVVKPKTLLRAVIAHRGQREWMIRDILAERPAMIEDLVAQLYAGLDPTLKPAAAHSIRAHLVELFERGEIDGDDPVTRDGPFRLRAIRG</sequence>
<dbReference type="InterPro" id="IPR050662">
    <property type="entry name" value="Sec-metab_biosynth-thioest"/>
</dbReference>
<reference evidence="3 4" key="1">
    <citation type="submission" date="2017-04" db="EMBL/GenBank/DDBJ databases">
        <authorList>
            <person name="Afonso C.L."/>
            <person name="Miller P.J."/>
            <person name="Scott M.A."/>
            <person name="Spackman E."/>
            <person name="Goraichik I."/>
            <person name="Dimitrov K.M."/>
            <person name="Suarez D.L."/>
            <person name="Swayne D.E."/>
        </authorList>
    </citation>
    <scope>NUCLEOTIDE SEQUENCE [LARGE SCALE GENOMIC DNA]</scope>
    <source>
        <strain evidence="3 4">CGMCC 1.10972</strain>
    </source>
</reference>
<dbReference type="Pfam" id="PF17778">
    <property type="entry name" value="WHD_BLACT"/>
    <property type="match status" value="1"/>
</dbReference>
<protein>
    <submittedName>
        <fullName evidence="3">Glyoxylase, beta-lactamase superfamily II</fullName>
    </submittedName>
</protein>
<dbReference type="Gene3D" id="1.10.10.10">
    <property type="entry name" value="Winged helix-like DNA-binding domain superfamily/Winged helix DNA-binding domain"/>
    <property type="match status" value="1"/>
</dbReference>
<feature type="compositionally biased region" description="Polar residues" evidence="1">
    <location>
        <begin position="128"/>
        <end position="137"/>
    </location>
</feature>
<feature type="domain" description="Metallo-beta-lactamase" evidence="2">
    <location>
        <begin position="32"/>
        <end position="245"/>
    </location>
</feature>